<dbReference type="Gene3D" id="2.40.50.140">
    <property type="entry name" value="Nucleic acid-binding proteins"/>
    <property type="match status" value="1"/>
</dbReference>
<reference evidence="2" key="1">
    <citation type="journal article" date="2023" name="Plant J.">
        <title>Genome sequences and population genomics provide insights into the demographic history, inbreeding, and mutation load of two 'living fossil' tree species of Dipteronia.</title>
        <authorList>
            <person name="Feng Y."/>
            <person name="Comes H.P."/>
            <person name="Chen J."/>
            <person name="Zhu S."/>
            <person name="Lu R."/>
            <person name="Zhang X."/>
            <person name="Li P."/>
            <person name="Qiu J."/>
            <person name="Olsen K.M."/>
            <person name="Qiu Y."/>
        </authorList>
    </citation>
    <scope>NUCLEOTIDE SEQUENCE</scope>
    <source>
        <strain evidence="2">NBL</strain>
    </source>
</reference>
<feature type="compositionally biased region" description="Polar residues" evidence="1">
    <location>
        <begin position="67"/>
        <end position="80"/>
    </location>
</feature>
<keyword evidence="3" id="KW-1185">Reference proteome</keyword>
<feature type="region of interest" description="Disordered" evidence="1">
    <location>
        <begin position="67"/>
        <end position="109"/>
    </location>
</feature>
<evidence type="ECO:0000256" key="1">
    <source>
        <dbReference type="SAM" id="MobiDB-lite"/>
    </source>
</evidence>
<accession>A0AAE0DVG9</accession>
<dbReference type="AlphaFoldDB" id="A0AAE0DVG9"/>
<dbReference type="Proteomes" id="UP001281410">
    <property type="component" value="Unassembled WGS sequence"/>
</dbReference>
<evidence type="ECO:0000313" key="2">
    <source>
        <dbReference type="EMBL" id="KAK3188802.1"/>
    </source>
</evidence>
<dbReference type="InterPro" id="IPR012340">
    <property type="entry name" value="NA-bd_OB-fold"/>
</dbReference>
<proteinExistence type="predicted"/>
<name>A0AAE0DVG9_9ROSI</name>
<gene>
    <name evidence="2" type="ORF">Dsin_028363</name>
</gene>
<protein>
    <submittedName>
        <fullName evidence="2">Uncharacterized protein</fullName>
    </submittedName>
</protein>
<comment type="caution">
    <text evidence="2">The sequence shown here is derived from an EMBL/GenBank/DDBJ whole genome shotgun (WGS) entry which is preliminary data.</text>
</comment>
<organism evidence="2 3">
    <name type="scientific">Dipteronia sinensis</name>
    <dbReference type="NCBI Taxonomy" id="43782"/>
    <lineage>
        <taxon>Eukaryota</taxon>
        <taxon>Viridiplantae</taxon>
        <taxon>Streptophyta</taxon>
        <taxon>Embryophyta</taxon>
        <taxon>Tracheophyta</taxon>
        <taxon>Spermatophyta</taxon>
        <taxon>Magnoliopsida</taxon>
        <taxon>eudicotyledons</taxon>
        <taxon>Gunneridae</taxon>
        <taxon>Pentapetalae</taxon>
        <taxon>rosids</taxon>
        <taxon>malvids</taxon>
        <taxon>Sapindales</taxon>
        <taxon>Sapindaceae</taxon>
        <taxon>Hippocastanoideae</taxon>
        <taxon>Acereae</taxon>
        <taxon>Dipteronia</taxon>
    </lineage>
</organism>
<evidence type="ECO:0000313" key="3">
    <source>
        <dbReference type="Proteomes" id="UP001281410"/>
    </source>
</evidence>
<sequence>MAHGMAEIKYYIGGYWVVQTSNVRVFHLFMCDFQEENMSDGGDRVTGKVKWFSDQKGFDFITQMTAERTSSSTIPPSNLMVSRASKKERRTSSSSNLMDLALRPPMWPK</sequence>
<dbReference type="EMBL" id="JANJYJ010000009">
    <property type="protein sequence ID" value="KAK3188802.1"/>
    <property type="molecule type" value="Genomic_DNA"/>
</dbReference>